<keyword evidence="6" id="KW-1015">Disulfide bond</keyword>
<gene>
    <name evidence="8" type="ORF">AAFF_G00323310</name>
</gene>
<proteinExistence type="inferred from homology"/>
<evidence type="ECO:0000256" key="7">
    <source>
        <dbReference type="RuleBase" id="RU361218"/>
    </source>
</evidence>
<feature type="disulfide bond" evidence="6">
    <location>
        <begin position="170"/>
        <end position="189"/>
    </location>
</feature>
<keyword evidence="5 7" id="KW-0472">Membrane</keyword>
<dbReference type="Pfam" id="PF00335">
    <property type="entry name" value="Tetraspanin"/>
    <property type="match status" value="1"/>
</dbReference>
<comment type="subcellular location">
    <subcellularLocation>
        <location evidence="1 7">Membrane</location>
        <topology evidence="1 7">Multi-pass membrane protein</topology>
    </subcellularLocation>
</comment>
<name>A0AAD7SMU5_9TELE</name>
<comment type="similarity">
    <text evidence="2 7">Belongs to the tetraspanin (TM4SF) family.</text>
</comment>
<dbReference type="PANTHER" id="PTHR19282:SF544">
    <property type="entry name" value="TETRASPANIN"/>
    <property type="match status" value="1"/>
</dbReference>
<dbReference type="PANTHER" id="PTHR19282">
    <property type="entry name" value="TETRASPANIN"/>
    <property type="match status" value="1"/>
</dbReference>
<dbReference type="InterPro" id="IPR000301">
    <property type="entry name" value="Tetraspanin_animals"/>
</dbReference>
<dbReference type="Proteomes" id="UP001221898">
    <property type="component" value="Unassembled WGS sequence"/>
</dbReference>
<dbReference type="InterPro" id="IPR008952">
    <property type="entry name" value="Tetraspanin_EC2_sf"/>
</dbReference>
<dbReference type="InterPro" id="IPR018499">
    <property type="entry name" value="Tetraspanin/Peripherin"/>
</dbReference>
<dbReference type="SUPFAM" id="SSF48652">
    <property type="entry name" value="Tetraspanin"/>
    <property type="match status" value="1"/>
</dbReference>
<evidence type="ECO:0000256" key="1">
    <source>
        <dbReference type="ARBA" id="ARBA00004141"/>
    </source>
</evidence>
<reference evidence="8" key="1">
    <citation type="journal article" date="2023" name="Science">
        <title>Genome structures resolve the early diversification of teleost fishes.</title>
        <authorList>
            <person name="Parey E."/>
            <person name="Louis A."/>
            <person name="Montfort J."/>
            <person name="Bouchez O."/>
            <person name="Roques C."/>
            <person name="Iampietro C."/>
            <person name="Lluch J."/>
            <person name="Castinel A."/>
            <person name="Donnadieu C."/>
            <person name="Desvignes T."/>
            <person name="Floi Bucao C."/>
            <person name="Jouanno E."/>
            <person name="Wen M."/>
            <person name="Mejri S."/>
            <person name="Dirks R."/>
            <person name="Jansen H."/>
            <person name="Henkel C."/>
            <person name="Chen W.J."/>
            <person name="Zahm M."/>
            <person name="Cabau C."/>
            <person name="Klopp C."/>
            <person name="Thompson A.W."/>
            <person name="Robinson-Rechavi M."/>
            <person name="Braasch I."/>
            <person name="Lecointre G."/>
            <person name="Bobe J."/>
            <person name="Postlethwait J.H."/>
            <person name="Berthelot C."/>
            <person name="Roest Crollius H."/>
            <person name="Guiguen Y."/>
        </authorList>
    </citation>
    <scope>NUCLEOTIDE SEQUENCE</scope>
    <source>
        <strain evidence="8">NC1722</strain>
    </source>
</reference>
<evidence type="ECO:0000256" key="6">
    <source>
        <dbReference type="PIRSR" id="PIRSR002419-1"/>
    </source>
</evidence>
<evidence type="ECO:0000256" key="4">
    <source>
        <dbReference type="ARBA" id="ARBA00022989"/>
    </source>
</evidence>
<feature type="transmembrane region" description="Helical" evidence="7">
    <location>
        <begin position="38"/>
        <end position="59"/>
    </location>
</feature>
<accession>A0AAD7SMU5</accession>
<dbReference type="PRINTS" id="PR00259">
    <property type="entry name" value="TMFOUR"/>
</dbReference>
<feature type="transmembrane region" description="Helical" evidence="7">
    <location>
        <begin position="235"/>
        <end position="259"/>
    </location>
</feature>
<dbReference type="PIRSF" id="PIRSF002419">
    <property type="entry name" value="Tetraspanin"/>
    <property type="match status" value="1"/>
</dbReference>
<dbReference type="AlphaFoldDB" id="A0AAD7SMU5"/>
<organism evidence="8 9">
    <name type="scientific">Aldrovandia affinis</name>
    <dbReference type="NCBI Taxonomy" id="143900"/>
    <lineage>
        <taxon>Eukaryota</taxon>
        <taxon>Metazoa</taxon>
        <taxon>Chordata</taxon>
        <taxon>Craniata</taxon>
        <taxon>Vertebrata</taxon>
        <taxon>Euteleostomi</taxon>
        <taxon>Actinopterygii</taxon>
        <taxon>Neopterygii</taxon>
        <taxon>Teleostei</taxon>
        <taxon>Notacanthiformes</taxon>
        <taxon>Halosauridae</taxon>
        <taxon>Aldrovandia</taxon>
    </lineage>
</organism>
<dbReference type="GO" id="GO:0005886">
    <property type="term" value="C:plasma membrane"/>
    <property type="evidence" value="ECO:0007669"/>
    <property type="project" value="TreeGrafter"/>
</dbReference>
<evidence type="ECO:0000313" key="9">
    <source>
        <dbReference type="Proteomes" id="UP001221898"/>
    </source>
</evidence>
<dbReference type="Gene3D" id="1.10.1450.10">
    <property type="entry name" value="Tetraspanin"/>
    <property type="match status" value="1"/>
</dbReference>
<evidence type="ECO:0000256" key="3">
    <source>
        <dbReference type="ARBA" id="ARBA00022692"/>
    </source>
</evidence>
<dbReference type="EMBL" id="JAINUG010000049">
    <property type="protein sequence ID" value="KAJ8405340.1"/>
    <property type="molecule type" value="Genomic_DNA"/>
</dbReference>
<feature type="transmembrane region" description="Helical" evidence="7">
    <location>
        <begin position="105"/>
        <end position="126"/>
    </location>
</feature>
<comment type="caution">
    <text evidence="8">The sequence shown here is derived from an EMBL/GenBank/DDBJ whole genome shotgun (WGS) entry which is preliminary data.</text>
</comment>
<evidence type="ECO:0000256" key="5">
    <source>
        <dbReference type="ARBA" id="ARBA00023136"/>
    </source>
</evidence>
<evidence type="ECO:0000256" key="2">
    <source>
        <dbReference type="ARBA" id="ARBA00006840"/>
    </source>
</evidence>
<feature type="transmembrane region" description="Helical" evidence="7">
    <location>
        <begin position="79"/>
        <end position="98"/>
    </location>
</feature>
<sequence>MLKSGQYAFLKTRLSFHSARGYLYYIKMVKPNSCLKRCFLALNVIIGIIGVLILAVTLFGHGIYHVAEESDDNVMPGLIILYVIGGVMLVLSLFGAYAGQKEKKWALILFCIGTSLLCLTFLGSSVQQAVLIPKLEEDIKAHYKDKIPLDKSDLNTQKALENVQKQLECCGLEQGYQDWGETVPETCLCPDYAKNSSKCIEVHFQHRPANDSEAVVYSEPCIPLLVDDEHAIMNIFLGITFGLAIITMIQVVISVILLCQTRRQVTSDLQCESQ</sequence>
<protein>
    <recommendedName>
        <fullName evidence="7">Tetraspanin</fullName>
    </recommendedName>
</protein>
<keyword evidence="9" id="KW-1185">Reference proteome</keyword>
<keyword evidence="4 7" id="KW-1133">Transmembrane helix</keyword>
<keyword evidence="3 7" id="KW-0812">Transmembrane</keyword>
<feature type="disulfide bond" evidence="6">
    <location>
        <begin position="169"/>
        <end position="199"/>
    </location>
</feature>
<evidence type="ECO:0000313" key="8">
    <source>
        <dbReference type="EMBL" id="KAJ8405340.1"/>
    </source>
</evidence>